<proteinExistence type="predicted"/>
<comment type="caution">
    <text evidence="2">The sequence shown here is derived from an EMBL/GenBank/DDBJ whole genome shotgun (WGS) entry which is preliminary data.</text>
</comment>
<keyword evidence="3" id="KW-1185">Reference proteome</keyword>
<reference evidence="2" key="1">
    <citation type="journal article" date="2022" name="bioRxiv">
        <title>Sequencing and chromosome-scale assembly of the giantPleurodeles waltlgenome.</title>
        <authorList>
            <person name="Brown T."/>
            <person name="Elewa A."/>
            <person name="Iarovenko S."/>
            <person name="Subramanian E."/>
            <person name="Araus A.J."/>
            <person name="Petzold A."/>
            <person name="Susuki M."/>
            <person name="Suzuki K.-i.T."/>
            <person name="Hayashi T."/>
            <person name="Toyoda A."/>
            <person name="Oliveira C."/>
            <person name="Osipova E."/>
            <person name="Leigh N.D."/>
            <person name="Simon A."/>
            <person name="Yun M.H."/>
        </authorList>
    </citation>
    <scope>NUCLEOTIDE SEQUENCE</scope>
    <source>
        <strain evidence="2">20211129_DDA</strain>
        <tissue evidence="2">Liver</tissue>
    </source>
</reference>
<dbReference type="AlphaFoldDB" id="A0AAV7NY13"/>
<organism evidence="2 3">
    <name type="scientific">Pleurodeles waltl</name>
    <name type="common">Iberian ribbed newt</name>
    <dbReference type="NCBI Taxonomy" id="8319"/>
    <lineage>
        <taxon>Eukaryota</taxon>
        <taxon>Metazoa</taxon>
        <taxon>Chordata</taxon>
        <taxon>Craniata</taxon>
        <taxon>Vertebrata</taxon>
        <taxon>Euteleostomi</taxon>
        <taxon>Amphibia</taxon>
        <taxon>Batrachia</taxon>
        <taxon>Caudata</taxon>
        <taxon>Salamandroidea</taxon>
        <taxon>Salamandridae</taxon>
        <taxon>Pleurodelinae</taxon>
        <taxon>Pleurodeles</taxon>
    </lineage>
</organism>
<evidence type="ECO:0000256" key="1">
    <source>
        <dbReference type="SAM" id="MobiDB-lite"/>
    </source>
</evidence>
<feature type="compositionally biased region" description="Polar residues" evidence="1">
    <location>
        <begin position="14"/>
        <end position="37"/>
    </location>
</feature>
<sequence>MDFGAIRKPKAMSATPQRQQGSHSSTKPRSALRQQARSVPARAWHPVLLAAQSARPSSICPTASRLTAVDLQHQLSVSQTFSIRSSGGRAAVDVLHTS</sequence>
<accession>A0AAV7NY13</accession>
<gene>
    <name evidence="2" type="ORF">NDU88_007664</name>
</gene>
<protein>
    <submittedName>
        <fullName evidence="2">Uncharacterized protein</fullName>
    </submittedName>
</protein>
<evidence type="ECO:0000313" key="2">
    <source>
        <dbReference type="EMBL" id="KAJ1119479.1"/>
    </source>
</evidence>
<dbReference type="Proteomes" id="UP001066276">
    <property type="component" value="Chromosome 8"/>
</dbReference>
<name>A0AAV7NY13_PLEWA</name>
<feature type="region of interest" description="Disordered" evidence="1">
    <location>
        <begin position="1"/>
        <end position="39"/>
    </location>
</feature>
<dbReference type="EMBL" id="JANPWB010000012">
    <property type="protein sequence ID" value="KAJ1119479.1"/>
    <property type="molecule type" value="Genomic_DNA"/>
</dbReference>
<evidence type="ECO:0000313" key="3">
    <source>
        <dbReference type="Proteomes" id="UP001066276"/>
    </source>
</evidence>